<keyword evidence="1" id="KW-0472">Membrane</keyword>
<dbReference type="PANTHER" id="PTHR41307">
    <property type="entry name" value="MEMBRANE PROTEIN-RELATED"/>
    <property type="match status" value="1"/>
</dbReference>
<dbReference type="SUPFAM" id="SSF158560">
    <property type="entry name" value="BH3980-like"/>
    <property type="match status" value="1"/>
</dbReference>
<keyword evidence="1" id="KW-0812">Transmembrane</keyword>
<sequence length="226" mass="26433">MMRMNAQDMIKLNNKQRELLTPENEVAYSDMLVYLRLSNVPEQQVEELLLEILDHLIEAQAENKNAYDIFGDDLQSYCDELISSLPVQTMLEKTSLIGFVISLLLAIQFGIDTIASLFIFFFEKNTEIISPPFSILGTTLSVSIIILGILFILYLLKRYSFDQKMNWKRRILFGFAFATPFCSAIFLNIYFKKQPYLIYHLTFWQNALIAILFYALYKFLYKKSNF</sequence>
<organism evidence="2 3">
    <name type="scientific">Bacillus thuringiensis subsp. finitimus</name>
    <dbReference type="NCBI Taxonomy" id="29337"/>
    <lineage>
        <taxon>Bacteria</taxon>
        <taxon>Bacillati</taxon>
        <taxon>Bacillota</taxon>
        <taxon>Bacilli</taxon>
        <taxon>Bacillales</taxon>
        <taxon>Bacillaceae</taxon>
        <taxon>Bacillus</taxon>
        <taxon>Bacillus cereus group</taxon>
    </lineage>
</organism>
<feature type="transmembrane region" description="Helical" evidence="1">
    <location>
        <begin position="197"/>
        <end position="217"/>
    </location>
</feature>
<dbReference type="AlphaFoldDB" id="A0A243GE70"/>
<evidence type="ECO:0000313" key="3">
    <source>
        <dbReference type="Proteomes" id="UP000195030"/>
    </source>
</evidence>
<dbReference type="Gene3D" id="1.10.1900.10">
    <property type="entry name" value="c-terminal domain of poly(a) binding protein"/>
    <property type="match status" value="1"/>
</dbReference>
<dbReference type="PANTHER" id="PTHR41307:SF1">
    <property type="entry name" value="MEMBRANE PROTEIN"/>
    <property type="match status" value="1"/>
</dbReference>
<name>A0A243GE70_BACTF</name>
<reference evidence="2 3" key="1">
    <citation type="submission" date="2016-10" db="EMBL/GenBank/DDBJ databases">
        <title>Comparative genomics of Bacillus thuringiensis reveals a path to pathogens against multiple invertebrate hosts.</title>
        <authorList>
            <person name="Zheng J."/>
            <person name="Gao Q."/>
            <person name="Liu H."/>
            <person name="Peng D."/>
            <person name="Ruan L."/>
            <person name="Sun M."/>
        </authorList>
    </citation>
    <scope>NUCLEOTIDE SEQUENCE [LARGE SCALE GENOMIC DNA]</scope>
    <source>
        <strain evidence="2">CTC</strain>
    </source>
</reference>
<gene>
    <name evidence="2" type="ORF">BK772_23790</name>
</gene>
<dbReference type="Proteomes" id="UP000195030">
    <property type="component" value="Unassembled WGS sequence"/>
</dbReference>
<proteinExistence type="predicted"/>
<keyword evidence="1" id="KW-1133">Transmembrane helix</keyword>
<evidence type="ECO:0000256" key="1">
    <source>
        <dbReference type="SAM" id="Phobius"/>
    </source>
</evidence>
<evidence type="ECO:0008006" key="4">
    <source>
        <dbReference type="Google" id="ProtNLM"/>
    </source>
</evidence>
<evidence type="ECO:0000313" key="2">
    <source>
        <dbReference type="EMBL" id="OUA05867.1"/>
    </source>
</evidence>
<protein>
    <recommendedName>
        <fullName evidence="4">DUF1129 family protein</fullName>
    </recommendedName>
</protein>
<feature type="transmembrane region" description="Helical" evidence="1">
    <location>
        <begin position="96"/>
        <end position="121"/>
    </location>
</feature>
<feature type="transmembrane region" description="Helical" evidence="1">
    <location>
        <begin position="171"/>
        <end position="191"/>
    </location>
</feature>
<feature type="transmembrane region" description="Helical" evidence="1">
    <location>
        <begin position="133"/>
        <end position="156"/>
    </location>
</feature>
<dbReference type="EMBL" id="NFEL01000050">
    <property type="protein sequence ID" value="OUA05867.1"/>
    <property type="molecule type" value="Genomic_DNA"/>
</dbReference>
<accession>A0A243GE70</accession>
<comment type="caution">
    <text evidence="2">The sequence shown here is derived from an EMBL/GenBank/DDBJ whole genome shotgun (WGS) entry which is preliminary data.</text>
</comment>